<dbReference type="InterPro" id="IPR052995">
    <property type="entry name" value="LMW-PTP"/>
</dbReference>
<evidence type="ECO:0000259" key="5">
    <source>
        <dbReference type="SMART" id="SM00226"/>
    </source>
</evidence>
<evidence type="ECO:0000313" key="7">
    <source>
        <dbReference type="Proteomes" id="UP001497444"/>
    </source>
</evidence>
<feature type="region of interest" description="Disordered" evidence="4">
    <location>
        <begin position="16"/>
        <end position="39"/>
    </location>
</feature>
<evidence type="ECO:0000256" key="2">
    <source>
        <dbReference type="ARBA" id="ARBA00012646"/>
    </source>
</evidence>
<name>A0ABP0X4K9_9BRYO</name>
<feature type="compositionally biased region" description="Low complexity" evidence="4">
    <location>
        <begin position="27"/>
        <end position="39"/>
    </location>
</feature>
<dbReference type="PRINTS" id="PR00719">
    <property type="entry name" value="LMWPTPASE"/>
</dbReference>
<dbReference type="InterPro" id="IPR023485">
    <property type="entry name" value="Ptyr_pPase"/>
</dbReference>
<evidence type="ECO:0000256" key="1">
    <source>
        <dbReference type="ARBA" id="ARBA00011063"/>
    </source>
</evidence>
<protein>
    <recommendedName>
        <fullName evidence="2">acid phosphatase</fullName>
        <ecNumber evidence="2">3.1.3.2</ecNumber>
    </recommendedName>
</protein>
<evidence type="ECO:0000313" key="6">
    <source>
        <dbReference type="EMBL" id="CAK9273376.1"/>
    </source>
</evidence>
<keyword evidence="3" id="KW-0378">Hydrolase</keyword>
<dbReference type="Pfam" id="PF01451">
    <property type="entry name" value="LMWPc"/>
    <property type="match status" value="1"/>
</dbReference>
<dbReference type="EC" id="3.1.3.2" evidence="2"/>
<dbReference type="SMART" id="SM00226">
    <property type="entry name" value="LMWPc"/>
    <property type="match status" value="1"/>
</dbReference>
<dbReference type="PANTHER" id="PTHR47439">
    <property type="entry name" value="LOW MOLECULAR WEIGHT PHOSPHOTYROSINE PROTEIN PHOSPHATASE-RELATED"/>
    <property type="match status" value="1"/>
</dbReference>
<dbReference type="InterPro" id="IPR017867">
    <property type="entry name" value="Tyr_phospatase_low_mol_wt"/>
</dbReference>
<reference evidence="6" key="1">
    <citation type="submission" date="2024-02" db="EMBL/GenBank/DDBJ databases">
        <authorList>
            <consortium name="ELIXIR-Norway"/>
            <consortium name="Elixir Norway"/>
        </authorList>
    </citation>
    <scope>NUCLEOTIDE SEQUENCE</scope>
</reference>
<evidence type="ECO:0000256" key="4">
    <source>
        <dbReference type="SAM" id="MobiDB-lite"/>
    </source>
</evidence>
<dbReference type="PANTHER" id="PTHR47439:SF1">
    <property type="entry name" value="ACID PHOSPHATASE"/>
    <property type="match status" value="1"/>
</dbReference>
<organism evidence="6 7">
    <name type="scientific">Sphagnum jensenii</name>
    <dbReference type="NCBI Taxonomy" id="128206"/>
    <lineage>
        <taxon>Eukaryota</taxon>
        <taxon>Viridiplantae</taxon>
        <taxon>Streptophyta</taxon>
        <taxon>Embryophyta</taxon>
        <taxon>Bryophyta</taxon>
        <taxon>Sphagnophytina</taxon>
        <taxon>Sphagnopsida</taxon>
        <taxon>Sphagnales</taxon>
        <taxon>Sphagnaceae</taxon>
        <taxon>Sphagnum</taxon>
    </lineage>
</organism>
<dbReference type="CDD" id="cd16343">
    <property type="entry name" value="LMWPTP"/>
    <property type="match status" value="1"/>
</dbReference>
<dbReference type="Gene3D" id="3.40.50.2300">
    <property type="match status" value="1"/>
</dbReference>
<gene>
    <name evidence="6" type="ORF">CSSPJE1EN1_LOCUS18854</name>
</gene>
<keyword evidence="7" id="KW-1185">Reference proteome</keyword>
<feature type="domain" description="Phosphotyrosine protein phosphatase I" evidence="5">
    <location>
        <begin position="112"/>
        <end position="269"/>
    </location>
</feature>
<evidence type="ECO:0000256" key="3">
    <source>
        <dbReference type="ARBA" id="ARBA00022801"/>
    </source>
</evidence>
<dbReference type="Proteomes" id="UP001497444">
    <property type="component" value="Chromosome 5"/>
</dbReference>
<proteinExistence type="inferred from homology"/>
<dbReference type="SUPFAM" id="SSF52788">
    <property type="entry name" value="Phosphotyrosine protein phosphatases I"/>
    <property type="match status" value="1"/>
</dbReference>
<comment type="similarity">
    <text evidence="1">Belongs to the low molecular weight phosphotyrosine protein phosphatase family.</text>
</comment>
<dbReference type="EMBL" id="OZ020100">
    <property type="protein sequence ID" value="CAK9273376.1"/>
    <property type="molecule type" value="Genomic_DNA"/>
</dbReference>
<sequence length="288" mass="31362">MVVCIARQIGTLAHHSSVALRRPSPPAQTSSTSSSSPSSSFFFTVSECFRLSSPSSASRNGFRTDKGGPRNGTAFLIIRDTVCHHRSFNIRTAAALSQGASAGEAMDSVKPFGVLFVCLGNICRSPSAEAVFRYLVEQKGLASDFVIDSAGTINYHEGNPADSRMRAAAMKRGVKLTSISRPIRRLDFEEFDLILAMDKQNKEDILAAYEVWNAKTSLPVDAKNKVRLMCSYCRKHDITEVPDPYYGGPAGFDKVLDLLEDACEGLLESILTTRTQVMEPAQSVLPDA</sequence>
<dbReference type="InterPro" id="IPR036196">
    <property type="entry name" value="Ptyr_pPase_sf"/>
</dbReference>
<accession>A0ABP0X4K9</accession>